<dbReference type="Proteomes" id="UP000541109">
    <property type="component" value="Unassembled WGS sequence"/>
</dbReference>
<sequence length="62" mass="6809">MVRNEAIIEALSAIIQIAEHNDKIYIVTEVSKETIDAIACAGFDIMAARRNEFEADGGEDLI</sequence>
<reference evidence="1 2" key="1">
    <citation type="submission" date="2020-07" db="EMBL/GenBank/DDBJ databases">
        <title>Stappia sp., F7233, whole genome shotgun sequencing project.</title>
        <authorList>
            <person name="Jiang S."/>
            <person name="Liu Z.W."/>
            <person name="Du Z.J."/>
        </authorList>
    </citation>
    <scope>NUCLEOTIDE SEQUENCE [LARGE SCALE GENOMIC DNA]</scope>
    <source>
        <strain evidence="1 2">F7233</strain>
    </source>
</reference>
<organism evidence="1 2">
    <name type="scientific">Stappia albiluteola</name>
    <dbReference type="NCBI Taxonomy" id="2758565"/>
    <lineage>
        <taxon>Bacteria</taxon>
        <taxon>Pseudomonadati</taxon>
        <taxon>Pseudomonadota</taxon>
        <taxon>Alphaproteobacteria</taxon>
        <taxon>Hyphomicrobiales</taxon>
        <taxon>Stappiaceae</taxon>
        <taxon>Stappia</taxon>
    </lineage>
</organism>
<protein>
    <submittedName>
        <fullName evidence="1">Uncharacterized protein</fullName>
    </submittedName>
</protein>
<evidence type="ECO:0000313" key="2">
    <source>
        <dbReference type="Proteomes" id="UP000541109"/>
    </source>
</evidence>
<proteinExistence type="predicted"/>
<gene>
    <name evidence="1" type="ORF">H2509_18480</name>
</gene>
<dbReference type="EMBL" id="JACFXV010000065">
    <property type="protein sequence ID" value="MBA5779119.1"/>
    <property type="molecule type" value="Genomic_DNA"/>
</dbReference>
<name>A0A839AKZ2_9HYPH</name>
<comment type="caution">
    <text evidence="1">The sequence shown here is derived from an EMBL/GenBank/DDBJ whole genome shotgun (WGS) entry which is preliminary data.</text>
</comment>
<accession>A0A839AKZ2</accession>
<keyword evidence="2" id="KW-1185">Reference proteome</keyword>
<evidence type="ECO:0000313" key="1">
    <source>
        <dbReference type="EMBL" id="MBA5779119.1"/>
    </source>
</evidence>
<dbReference type="AlphaFoldDB" id="A0A839AKZ2"/>
<dbReference type="RefSeq" id="WP_182167944.1">
    <property type="nucleotide sequence ID" value="NZ_JACFXV010000065.1"/>
</dbReference>